<accession>A0A0F9NI20</accession>
<dbReference type="EMBL" id="LAZR01004116">
    <property type="protein sequence ID" value="KKN11627.1"/>
    <property type="molecule type" value="Genomic_DNA"/>
</dbReference>
<dbReference type="AlphaFoldDB" id="A0A0F9NI20"/>
<protein>
    <submittedName>
        <fullName evidence="2">Uncharacterized protein</fullName>
    </submittedName>
</protein>
<evidence type="ECO:0000256" key="1">
    <source>
        <dbReference type="SAM" id="Phobius"/>
    </source>
</evidence>
<gene>
    <name evidence="2" type="ORF">LCGC14_1024680</name>
</gene>
<keyword evidence="1" id="KW-0812">Transmembrane</keyword>
<feature type="transmembrane region" description="Helical" evidence="1">
    <location>
        <begin position="16"/>
        <end position="39"/>
    </location>
</feature>
<keyword evidence="1" id="KW-1133">Transmembrane helix</keyword>
<reference evidence="2" key="1">
    <citation type="journal article" date="2015" name="Nature">
        <title>Complex archaea that bridge the gap between prokaryotes and eukaryotes.</title>
        <authorList>
            <person name="Spang A."/>
            <person name="Saw J.H."/>
            <person name="Jorgensen S.L."/>
            <person name="Zaremba-Niedzwiedzka K."/>
            <person name="Martijn J."/>
            <person name="Lind A.E."/>
            <person name="van Eijk R."/>
            <person name="Schleper C."/>
            <person name="Guy L."/>
            <person name="Ettema T.J."/>
        </authorList>
    </citation>
    <scope>NUCLEOTIDE SEQUENCE</scope>
</reference>
<comment type="caution">
    <text evidence="2">The sequence shown here is derived from an EMBL/GenBank/DDBJ whole genome shotgun (WGS) entry which is preliminary data.</text>
</comment>
<sequence length="45" mass="4809">MNSEADQLRKRISKRYIWVIIISVVVLVAIITTLGILSIPGGGGG</sequence>
<proteinExistence type="predicted"/>
<name>A0A0F9NI20_9ZZZZ</name>
<keyword evidence="1" id="KW-0472">Membrane</keyword>
<evidence type="ECO:0000313" key="2">
    <source>
        <dbReference type="EMBL" id="KKN11627.1"/>
    </source>
</evidence>
<organism evidence="2">
    <name type="scientific">marine sediment metagenome</name>
    <dbReference type="NCBI Taxonomy" id="412755"/>
    <lineage>
        <taxon>unclassified sequences</taxon>
        <taxon>metagenomes</taxon>
        <taxon>ecological metagenomes</taxon>
    </lineage>
</organism>